<dbReference type="AlphaFoldDB" id="A0A5B7DZ69"/>
<name>A0A5B7DZ69_PORTR</name>
<keyword evidence="2" id="KW-1185">Reference proteome</keyword>
<proteinExistence type="predicted"/>
<protein>
    <submittedName>
        <fullName evidence="1">Uncharacterized protein</fullName>
    </submittedName>
</protein>
<evidence type="ECO:0000313" key="2">
    <source>
        <dbReference type="Proteomes" id="UP000324222"/>
    </source>
</evidence>
<dbReference type="Proteomes" id="UP000324222">
    <property type="component" value="Unassembled WGS sequence"/>
</dbReference>
<reference evidence="1 2" key="1">
    <citation type="submission" date="2019-05" db="EMBL/GenBank/DDBJ databases">
        <title>Another draft genome of Portunus trituberculatus and its Hox gene families provides insights of decapod evolution.</title>
        <authorList>
            <person name="Jeong J.-H."/>
            <person name="Song I."/>
            <person name="Kim S."/>
            <person name="Choi T."/>
            <person name="Kim D."/>
            <person name="Ryu S."/>
            <person name="Kim W."/>
        </authorList>
    </citation>
    <scope>NUCLEOTIDE SEQUENCE [LARGE SCALE GENOMIC DNA]</scope>
    <source>
        <tissue evidence="1">Muscle</tissue>
    </source>
</reference>
<dbReference type="EMBL" id="VSRR010001684">
    <property type="protein sequence ID" value="MPC27052.1"/>
    <property type="molecule type" value="Genomic_DNA"/>
</dbReference>
<gene>
    <name evidence="1" type="ORF">E2C01_020204</name>
</gene>
<accession>A0A5B7DZ69</accession>
<organism evidence="1 2">
    <name type="scientific">Portunus trituberculatus</name>
    <name type="common">Swimming crab</name>
    <name type="synonym">Neptunus trituberculatus</name>
    <dbReference type="NCBI Taxonomy" id="210409"/>
    <lineage>
        <taxon>Eukaryota</taxon>
        <taxon>Metazoa</taxon>
        <taxon>Ecdysozoa</taxon>
        <taxon>Arthropoda</taxon>
        <taxon>Crustacea</taxon>
        <taxon>Multicrustacea</taxon>
        <taxon>Malacostraca</taxon>
        <taxon>Eumalacostraca</taxon>
        <taxon>Eucarida</taxon>
        <taxon>Decapoda</taxon>
        <taxon>Pleocyemata</taxon>
        <taxon>Brachyura</taxon>
        <taxon>Eubrachyura</taxon>
        <taxon>Portunoidea</taxon>
        <taxon>Portunidae</taxon>
        <taxon>Portuninae</taxon>
        <taxon>Portunus</taxon>
    </lineage>
</organism>
<sequence length="67" mass="7376">MPPTSWNPLSITCLMGISQDTQWQSLGDLQHIDSSVTLGQQLGICGTGLMTPHGWLLFVMLTHCLTY</sequence>
<comment type="caution">
    <text evidence="1">The sequence shown here is derived from an EMBL/GenBank/DDBJ whole genome shotgun (WGS) entry which is preliminary data.</text>
</comment>
<evidence type="ECO:0000313" key="1">
    <source>
        <dbReference type="EMBL" id="MPC27052.1"/>
    </source>
</evidence>